<dbReference type="SMART" id="SM00530">
    <property type="entry name" value="HTH_XRE"/>
    <property type="match status" value="1"/>
</dbReference>
<proteinExistence type="predicted"/>
<evidence type="ECO:0000259" key="2">
    <source>
        <dbReference type="PROSITE" id="PS50943"/>
    </source>
</evidence>
<dbReference type="CDD" id="cd00093">
    <property type="entry name" value="HTH_XRE"/>
    <property type="match status" value="1"/>
</dbReference>
<dbReference type="SUPFAM" id="SSF47413">
    <property type="entry name" value="lambda repressor-like DNA-binding domains"/>
    <property type="match status" value="1"/>
</dbReference>
<keyword evidence="4" id="KW-1185">Reference proteome</keyword>
<sequence>MRVNSIKIYEALTCIGLRIKKRRLKKELTQKELAKLAGIAETTLVGIEKGKVKPTQFVLYKLSRAFEITIDELVYKDVYL</sequence>
<protein>
    <submittedName>
        <fullName evidence="3">Helix-turn-helix transcriptional regulator</fullName>
    </submittedName>
</protein>
<dbReference type="Proteomes" id="UP001299068">
    <property type="component" value="Unassembled WGS sequence"/>
</dbReference>
<dbReference type="PANTHER" id="PTHR46558:SF4">
    <property type="entry name" value="DNA-BIDING PHAGE PROTEIN"/>
    <property type="match status" value="1"/>
</dbReference>
<dbReference type="PANTHER" id="PTHR46558">
    <property type="entry name" value="TRACRIPTIONAL REGULATORY PROTEIN-RELATED-RELATED"/>
    <property type="match status" value="1"/>
</dbReference>
<name>A0ABS7KZS1_CLOSR</name>
<keyword evidence="1" id="KW-0238">DNA-binding</keyword>
<dbReference type="Gene3D" id="1.10.260.40">
    <property type="entry name" value="lambda repressor-like DNA-binding domains"/>
    <property type="match status" value="1"/>
</dbReference>
<dbReference type="InterPro" id="IPR001387">
    <property type="entry name" value="Cro/C1-type_HTH"/>
</dbReference>
<evidence type="ECO:0000313" key="4">
    <source>
        <dbReference type="Proteomes" id="UP001299068"/>
    </source>
</evidence>
<reference evidence="3 4" key="1">
    <citation type="journal article" date="2021" name="Cell Host Microbe">
        <title>in vivo commensal control of Clostridioides difficile virulence.</title>
        <authorList>
            <person name="Girinathan B.P."/>
            <person name="Dibenedetto N."/>
            <person name="Worley J.N."/>
            <person name="Peltier J."/>
            <person name="Arrieta-Ortiz M.L."/>
            <person name="Rupa Christinal Immanuel S."/>
            <person name="Lavin R."/>
            <person name="Delaney M.L."/>
            <person name="Cummins C."/>
            <person name="Hoffmann M."/>
            <person name="Luo Y."/>
            <person name="Gonzalez-Escalona N."/>
            <person name="Allard M."/>
            <person name="Onderdonk A.B."/>
            <person name="Gerber G.K."/>
            <person name="Sonenshein A.L."/>
            <person name="Baliga N."/>
            <person name="Dupuy B."/>
            <person name="Bry L."/>
        </authorList>
    </citation>
    <scope>NUCLEOTIDE SEQUENCE [LARGE SCALE GENOMIC DNA]</scope>
    <source>
        <strain evidence="3 4">DSM 599</strain>
    </source>
</reference>
<dbReference type="EMBL" id="JAIKTU010000010">
    <property type="protein sequence ID" value="MBY0756311.1"/>
    <property type="molecule type" value="Genomic_DNA"/>
</dbReference>
<gene>
    <name evidence="3" type="ORF">K5V21_12720</name>
</gene>
<evidence type="ECO:0000313" key="3">
    <source>
        <dbReference type="EMBL" id="MBY0756311.1"/>
    </source>
</evidence>
<evidence type="ECO:0000256" key="1">
    <source>
        <dbReference type="ARBA" id="ARBA00023125"/>
    </source>
</evidence>
<dbReference type="Pfam" id="PF01381">
    <property type="entry name" value="HTH_3"/>
    <property type="match status" value="1"/>
</dbReference>
<organism evidence="3 4">
    <name type="scientific">Clostridium sardiniense</name>
    <name type="common">Clostridium absonum</name>
    <dbReference type="NCBI Taxonomy" id="29369"/>
    <lineage>
        <taxon>Bacteria</taxon>
        <taxon>Bacillati</taxon>
        <taxon>Bacillota</taxon>
        <taxon>Clostridia</taxon>
        <taxon>Eubacteriales</taxon>
        <taxon>Clostridiaceae</taxon>
        <taxon>Clostridium</taxon>
    </lineage>
</organism>
<dbReference type="PROSITE" id="PS50943">
    <property type="entry name" value="HTH_CROC1"/>
    <property type="match status" value="1"/>
</dbReference>
<accession>A0ABS7KZS1</accession>
<comment type="caution">
    <text evidence="3">The sequence shown here is derived from an EMBL/GenBank/DDBJ whole genome shotgun (WGS) entry which is preliminary data.</text>
</comment>
<dbReference type="InterPro" id="IPR010982">
    <property type="entry name" value="Lambda_DNA-bd_dom_sf"/>
</dbReference>
<feature type="domain" description="HTH cro/C1-type" evidence="2">
    <location>
        <begin position="19"/>
        <end position="73"/>
    </location>
</feature>